<comment type="caution">
    <text evidence="2">The sequence shown here is derived from an EMBL/GenBank/DDBJ whole genome shotgun (WGS) entry which is preliminary data.</text>
</comment>
<protein>
    <recommendedName>
        <fullName evidence="1">Alpha/beta hydrolase fold-3 domain-containing protein</fullName>
    </recommendedName>
</protein>
<dbReference type="Proteomes" id="UP000541154">
    <property type="component" value="Unassembled WGS sequence"/>
</dbReference>
<dbReference type="InterPro" id="IPR013094">
    <property type="entry name" value="AB_hydrolase_3"/>
</dbReference>
<dbReference type="EMBL" id="SPNV01000140">
    <property type="protein sequence ID" value="KAF5860143.1"/>
    <property type="molecule type" value="Genomic_DNA"/>
</dbReference>
<keyword evidence="3" id="KW-1185">Reference proteome</keyword>
<accession>A0A8H6A696</accession>
<dbReference type="AlphaFoldDB" id="A0A8H6A696"/>
<dbReference type="Gene3D" id="3.40.50.1820">
    <property type="entry name" value="alpha/beta hydrolase"/>
    <property type="match status" value="1"/>
</dbReference>
<dbReference type="Pfam" id="PF07859">
    <property type="entry name" value="Abhydrolase_3"/>
    <property type="match status" value="1"/>
</dbReference>
<dbReference type="PANTHER" id="PTHR23024">
    <property type="entry name" value="ARYLACETAMIDE DEACETYLASE"/>
    <property type="match status" value="1"/>
</dbReference>
<dbReference type="InterPro" id="IPR029058">
    <property type="entry name" value="AB_hydrolase_fold"/>
</dbReference>
<reference evidence="2 3" key="1">
    <citation type="submission" date="2019-04" db="EMBL/GenBank/DDBJ databases">
        <title>Aspergillus burnettii sp. nov., novel species from soil in southeast Queensland.</title>
        <authorList>
            <person name="Gilchrist C.L.M."/>
            <person name="Pitt J.I."/>
            <person name="Lange L."/>
            <person name="Lacey H.J."/>
            <person name="Vuong D."/>
            <person name="Midgley D.J."/>
            <person name="Greenfield P."/>
            <person name="Bradbury M."/>
            <person name="Lacey E."/>
            <person name="Busk P.K."/>
            <person name="Pilgaard B."/>
            <person name="Chooi Y.H."/>
            <person name="Piggott A.M."/>
        </authorList>
    </citation>
    <scope>NUCLEOTIDE SEQUENCE [LARGE SCALE GENOMIC DNA]</scope>
    <source>
        <strain evidence="2 3">FRR 5400</strain>
    </source>
</reference>
<evidence type="ECO:0000259" key="1">
    <source>
        <dbReference type="Pfam" id="PF07859"/>
    </source>
</evidence>
<gene>
    <name evidence="2" type="ORF">ETB97_002001</name>
</gene>
<dbReference type="SUPFAM" id="SSF53474">
    <property type="entry name" value="alpha/beta-Hydrolases"/>
    <property type="match status" value="1"/>
</dbReference>
<evidence type="ECO:0000313" key="2">
    <source>
        <dbReference type="EMBL" id="KAF5860143.1"/>
    </source>
</evidence>
<dbReference type="GO" id="GO:0016787">
    <property type="term" value="F:hydrolase activity"/>
    <property type="evidence" value="ECO:0007669"/>
    <property type="project" value="InterPro"/>
</dbReference>
<name>A0A8H6A696_PETAA</name>
<organism evidence="2 3">
    <name type="scientific">Petromyces alliaceus</name>
    <name type="common">Aspergillus alliaceus</name>
    <dbReference type="NCBI Taxonomy" id="209559"/>
    <lineage>
        <taxon>Eukaryota</taxon>
        <taxon>Fungi</taxon>
        <taxon>Dikarya</taxon>
        <taxon>Ascomycota</taxon>
        <taxon>Pezizomycotina</taxon>
        <taxon>Eurotiomycetes</taxon>
        <taxon>Eurotiomycetidae</taxon>
        <taxon>Eurotiales</taxon>
        <taxon>Aspergillaceae</taxon>
        <taxon>Aspergillus</taxon>
        <taxon>Aspergillus subgen. Circumdati</taxon>
    </lineage>
</organism>
<evidence type="ECO:0000313" key="3">
    <source>
        <dbReference type="Proteomes" id="UP000541154"/>
    </source>
</evidence>
<sequence length="406" mass="45195">MADFSEYTNPIEEWLELEKTLPEFPKNLTIDQMKTAANQDREASAAKAMIAEGLVSQVSMQDYEISTRDGKTIEARSYRPSSVPATQRLPVFIYFHGGGFVLGTLRSEDATCSRIVVDRAAAGSPVVVVNVNYRHTPEYKYPTAWDDAEDSFHWVHDHLDDIYGDGENVVIGGISAGAYLTASLTLAQNTGKDLSLAQRPKVRGQVLMIPALVTEDYYASQLAKLRDPSVSSYVQCEHAPILPVSRMRLFGKLLDPPGGPELEFDRRINPGLATAEEVKGLPATTFGIAGRDPLRDEGLLYAMLLSENGVPTNVHVFKGLPHGFRRYGDKLSASKKWDEVITQGIQYALDNPAPGEFTWHDLRMQDRDPKFFIPIADHHHARFDRVIGFAVRFDARREGSAKEICK</sequence>
<feature type="domain" description="Alpha/beta hydrolase fold-3" evidence="1">
    <location>
        <begin position="93"/>
        <end position="324"/>
    </location>
</feature>
<dbReference type="InterPro" id="IPR050466">
    <property type="entry name" value="Carboxylest/Gibb_receptor"/>
</dbReference>
<dbReference type="PANTHER" id="PTHR23024:SF182">
    <property type="entry name" value="PUTATIVE (AFU_ORTHOLOGUE AFUA_3G14960)-RELATED"/>
    <property type="match status" value="1"/>
</dbReference>
<proteinExistence type="predicted"/>